<dbReference type="Proteomes" id="UP000275663">
    <property type="component" value="Chromosome"/>
</dbReference>
<evidence type="ECO:0000313" key="11">
    <source>
        <dbReference type="EMBL" id="AZP13304.1"/>
    </source>
</evidence>
<comment type="catalytic activity">
    <reaction evidence="9">
        <text>N-terminal S-1,2-diacyl-sn-glyceryl-L-cysteinyl-[lipoprotein] + a glycerophospholipid = N-acyl-S-1,2-diacyl-sn-glyceryl-L-cysteinyl-[lipoprotein] + a 2-acyl-sn-glycero-3-phospholipid + H(+)</text>
        <dbReference type="Rhea" id="RHEA:48228"/>
        <dbReference type="Rhea" id="RHEA-COMP:14681"/>
        <dbReference type="Rhea" id="RHEA-COMP:14684"/>
        <dbReference type="ChEBI" id="CHEBI:15378"/>
        <dbReference type="ChEBI" id="CHEBI:136912"/>
        <dbReference type="ChEBI" id="CHEBI:140656"/>
        <dbReference type="ChEBI" id="CHEBI:140657"/>
        <dbReference type="ChEBI" id="CHEBI:140660"/>
        <dbReference type="EC" id="2.3.1.269"/>
    </reaction>
</comment>
<feature type="transmembrane region" description="Helical" evidence="9">
    <location>
        <begin position="200"/>
        <end position="225"/>
    </location>
</feature>
<evidence type="ECO:0000256" key="7">
    <source>
        <dbReference type="ARBA" id="ARBA00023136"/>
    </source>
</evidence>
<keyword evidence="4 9" id="KW-0808">Transferase</keyword>
<dbReference type="GO" id="GO:0005886">
    <property type="term" value="C:plasma membrane"/>
    <property type="evidence" value="ECO:0007669"/>
    <property type="project" value="UniProtKB-SubCell"/>
</dbReference>
<reference evidence="11 12" key="1">
    <citation type="journal article" date="2011" name="Int. J. Syst. Evol. Microbiol.">
        <title>Description of Undibacterium oligocarboniphilum sp. nov., isolated from purified water, and Undibacterium pigrum strain CCUG 49012 as the type strain of Undibacterium parvum sp. nov., and emended descriptions of the genus Undibacterium and the species Undibacterium pigrum.</title>
        <authorList>
            <person name="Eder W."/>
            <person name="Wanner G."/>
            <person name="Ludwig W."/>
            <person name="Busse H.J."/>
            <person name="Ziemke-Kageler F."/>
            <person name="Lang E."/>
        </authorList>
    </citation>
    <scope>NUCLEOTIDE SEQUENCE [LARGE SCALE GENOMIC DNA]</scope>
    <source>
        <strain evidence="11 12">DSM 23061</strain>
    </source>
</reference>
<dbReference type="Pfam" id="PF20154">
    <property type="entry name" value="LNT_N"/>
    <property type="match status" value="1"/>
</dbReference>
<dbReference type="InterPro" id="IPR045378">
    <property type="entry name" value="LNT_N"/>
</dbReference>
<comment type="function">
    <text evidence="9">Catalyzes the phospholipid dependent N-acylation of the N-terminal cysteine of apolipoprotein, the last step in lipoprotein maturation.</text>
</comment>
<protein>
    <recommendedName>
        <fullName evidence="9">Apolipoprotein N-acyltransferase</fullName>
        <shortName evidence="9">ALP N-acyltransferase</shortName>
        <ecNumber evidence="9">2.3.1.269</ecNumber>
    </recommendedName>
</protein>
<evidence type="ECO:0000256" key="6">
    <source>
        <dbReference type="ARBA" id="ARBA00022989"/>
    </source>
</evidence>
<dbReference type="GO" id="GO:0016410">
    <property type="term" value="F:N-acyltransferase activity"/>
    <property type="evidence" value="ECO:0007669"/>
    <property type="project" value="UniProtKB-UniRule"/>
</dbReference>
<feature type="transmembrane region" description="Helical" evidence="9">
    <location>
        <begin position="63"/>
        <end position="82"/>
    </location>
</feature>
<dbReference type="CDD" id="cd07571">
    <property type="entry name" value="ALP_N-acyl_transferase"/>
    <property type="match status" value="1"/>
</dbReference>
<evidence type="ECO:0000256" key="3">
    <source>
        <dbReference type="ARBA" id="ARBA00022475"/>
    </source>
</evidence>
<evidence type="ECO:0000256" key="1">
    <source>
        <dbReference type="ARBA" id="ARBA00004651"/>
    </source>
</evidence>
<dbReference type="InterPro" id="IPR036526">
    <property type="entry name" value="C-N_Hydrolase_sf"/>
</dbReference>
<dbReference type="GO" id="GO:0042158">
    <property type="term" value="P:lipoprotein biosynthetic process"/>
    <property type="evidence" value="ECO:0007669"/>
    <property type="project" value="UniProtKB-UniRule"/>
</dbReference>
<dbReference type="NCBIfam" id="TIGR00546">
    <property type="entry name" value="lnt"/>
    <property type="match status" value="1"/>
</dbReference>
<evidence type="ECO:0000259" key="10">
    <source>
        <dbReference type="PROSITE" id="PS50263"/>
    </source>
</evidence>
<comment type="pathway">
    <text evidence="9">Protein modification; lipoprotein biosynthesis (N-acyl transfer).</text>
</comment>
<evidence type="ECO:0000256" key="2">
    <source>
        <dbReference type="ARBA" id="ARBA00010065"/>
    </source>
</evidence>
<dbReference type="Pfam" id="PF00795">
    <property type="entry name" value="CN_hydrolase"/>
    <property type="match status" value="1"/>
</dbReference>
<evidence type="ECO:0000313" key="12">
    <source>
        <dbReference type="Proteomes" id="UP000275663"/>
    </source>
</evidence>
<organism evidence="11 12">
    <name type="scientific">Undibacterium parvum</name>
    <dbReference type="NCBI Taxonomy" id="401471"/>
    <lineage>
        <taxon>Bacteria</taxon>
        <taxon>Pseudomonadati</taxon>
        <taxon>Pseudomonadota</taxon>
        <taxon>Betaproteobacteria</taxon>
        <taxon>Burkholderiales</taxon>
        <taxon>Oxalobacteraceae</taxon>
        <taxon>Undibacterium</taxon>
    </lineage>
</organism>
<keyword evidence="8 9" id="KW-0012">Acyltransferase</keyword>
<keyword evidence="6 9" id="KW-1133">Transmembrane helix</keyword>
<feature type="transmembrane region" description="Helical" evidence="9">
    <location>
        <begin position="511"/>
        <end position="537"/>
    </location>
</feature>
<dbReference type="InterPro" id="IPR003010">
    <property type="entry name" value="C-N_Hydrolase"/>
</dbReference>
<feature type="transmembrane region" description="Helical" evidence="9">
    <location>
        <begin position="166"/>
        <end position="188"/>
    </location>
</feature>
<feature type="domain" description="CN hydrolase" evidence="10">
    <location>
        <begin position="236"/>
        <end position="497"/>
    </location>
</feature>
<comment type="caution">
    <text evidence="9">Lacks conserved residue(s) required for the propagation of feature annotation.</text>
</comment>
<evidence type="ECO:0000256" key="8">
    <source>
        <dbReference type="ARBA" id="ARBA00023315"/>
    </source>
</evidence>
<gene>
    <name evidence="9 11" type="primary">lnt</name>
    <name evidence="11" type="ORF">EJN92_15655</name>
</gene>
<feature type="transmembrane region" description="Helical" evidence="9">
    <location>
        <begin position="94"/>
        <end position="114"/>
    </location>
</feature>
<dbReference type="RefSeq" id="WP_126128677.1">
    <property type="nucleotide sequence ID" value="NZ_CP034464.1"/>
</dbReference>
<dbReference type="OrthoDB" id="9804277at2"/>
<comment type="subcellular location">
    <subcellularLocation>
        <location evidence="1 9">Cell membrane</location>
        <topology evidence="1 9">Multi-pass membrane protein</topology>
    </subcellularLocation>
</comment>
<feature type="transmembrane region" description="Helical" evidence="9">
    <location>
        <begin position="126"/>
        <end position="146"/>
    </location>
</feature>
<dbReference type="EMBL" id="CP034464">
    <property type="protein sequence ID" value="AZP13304.1"/>
    <property type="molecule type" value="Genomic_DNA"/>
</dbReference>
<evidence type="ECO:0000256" key="5">
    <source>
        <dbReference type="ARBA" id="ARBA00022692"/>
    </source>
</evidence>
<proteinExistence type="inferred from homology"/>
<comment type="similarity">
    <text evidence="2 9">Belongs to the CN hydrolase family. Apolipoprotein N-acyltransferase subfamily.</text>
</comment>
<keyword evidence="3 9" id="KW-1003">Cell membrane</keyword>
<dbReference type="SUPFAM" id="SSF56317">
    <property type="entry name" value="Carbon-nitrogen hydrolase"/>
    <property type="match status" value="1"/>
</dbReference>
<feature type="transmembrane region" description="Helical" evidence="9">
    <location>
        <begin position="719"/>
        <end position="736"/>
    </location>
</feature>
<accession>A0A3Q9BS85</accession>
<sequence>MTLLSNSKIRRSTIALVGILASALLAALYVRGGAAYLLGFVMLVPWLRTLDARSSIWTSLLSGYAMSLAYTAAAFAWFGSAIGSYTQVGAGTGLALLLLAAPLFQPQFLVFALVRHVASYRYGVRLRTLAAAAAWLATEYLVPRLLGDTLGYGLYPSPLMRQAADLGGTAGLTFLLLLANEGVALALARRTLGWRVFAKPLAMSALVPALLTAYGMTVLTLVPALSPQPTVSEKPLRMGLIQANLTDYEGLRQAKGAHAVVREVLDTHFAMSYDAVVRQGADAVLWSETAYPTTFGHPKSEAGAEFDQEILATIKAAGVPFVFGTYDSDTQGEYNAAAFVQPDHGLLGFYRKTRLFPLTEYVPAWLESENLRRLLPWTGNWRAGNGARVFPLRLTDGRDIPVLPLICLDDVDTGLAIHGARLGARAILTMSNDSWFSSQPLGAQLHQAAAAFRSIETRLPQFRVTSNGYSAVIDAYGNALAGSRMGERSLVIAALPVTTPARTLMVWWGDWVGLVASVFLLMLAAQPILALIPGWRLGDAAAEQPLRLPVRVALLPPAARYAAALLRAFARASLLWMCAAMLFNEALRTNTLAQIRTFGALFLAPEAASWSLLLAYSARASLENGSLVLSRGAQRFELAISEISALVVWRLPLPCPGASLRLVSGQRWRYALALANPPALARALAAAGGPPLLPCPPSPLSSYAQARLAMQRWRLDHPLVKFALLPLALAIPAFHLHQHIAYGSAFGEYYSFGLKAYLIAFALWWSAWSIGVVLSATLLRASIEIGTLITALLSPGKTIAMRRWLERIAHVMLYLGLPSWLLFNVYAA</sequence>
<dbReference type="UniPathway" id="UPA00666"/>
<dbReference type="Gene3D" id="3.60.110.10">
    <property type="entry name" value="Carbon-nitrogen hydrolase"/>
    <property type="match status" value="1"/>
</dbReference>
<dbReference type="PANTHER" id="PTHR38686">
    <property type="entry name" value="APOLIPOPROTEIN N-ACYLTRANSFERASE"/>
    <property type="match status" value="1"/>
</dbReference>
<feature type="transmembrane region" description="Helical" evidence="9">
    <location>
        <begin position="35"/>
        <end position="51"/>
    </location>
</feature>
<dbReference type="InterPro" id="IPR004563">
    <property type="entry name" value="Apolipo_AcylTrfase"/>
</dbReference>
<keyword evidence="7 9" id="KW-0472">Membrane</keyword>
<dbReference type="HAMAP" id="MF_01148">
    <property type="entry name" value="Lnt"/>
    <property type="match status" value="1"/>
</dbReference>
<feature type="transmembrane region" description="Helical" evidence="9">
    <location>
        <begin position="12"/>
        <end position="29"/>
    </location>
</feature>
<feature type="transmembrane region" description="Helical" evidence="9">
    <location>
        <begin position="808"/>
        <end position="827"/>
    </location>
</feature>
<evidence type="ECO:0000256" key="4">
    <source>
        <dbReference type="ARBA" id="ARBA00022679"/>
    </source>
</evidence>
<feature type="transmembrane region" description="Helical" evidence="9">
    <location>
        <begin position="756"/>
        <end position="779"/>
    </location>
</feature>
<dbReference type="KEGG" id="upv:EJN92_15655"/>
<keyword evidence="11" id="KW-0449">Lipoprotein</keyword>
<keyword evidence="5 9" id="KW-0812">Transmembrane</keyword>
<dbReference type="EC" id="2.3.1.269" evidence="9"/>
<name>A0A3Q9BS85_9BURK</name>
<dbReference type="PROSITE" id="PS50263">
    <property type="entry name" value="CN_HYDROLASE"/>
    <property type="match status" value="1"/>
</dbReference>
<keyword evidence="12" id="KW-1185">Reference proteome</keyword>
<dbReference type="AlphaFoldDB" id="A0A3Q9BS85"/>
<dbReference type="PANTHER" id="PTHR38686:SF1">
    <property type="entry name" value="APOLIPOPROTEIN N-ACYLTRANSFERASE"/>
    <property type="match status" value="1"/>
</dbReference>
<evidence type="ECO:0000256" key="9">
    <source>
        <dbReference type="HAMAP-Rule" id="MF_01148"/>
    </source>
</evidence>